<feature type="compositionally biased region" description="Basic and acidic residues" evidence="2">
    <location>
        <begin position="444"/>
        <end position="474"/>
    </location>
</feature>
<feature type="compositionally biased region" description="Basic and acidic residues" evidence="2">
    <location>
        <begin position="936"/>
        <end position="949"/>
    </location>
</feature>
<evidence type="ECO:0000313" key="3">
    <source>
        <dbReference type="EMBL" id="CAI3999770.1"/>
    </source>
</evidence>
<dbReference type="Proteomes" id="UP001152797">
    <property type="component" value="Unassembled WGS sequence"/>
</dbReference>
<reference evidence="4 5" key="2">
    <citation type="submission" date="2024-05" db="EMBL/GenBank/DDBJ databases">
        <authorList>
            <person name="Chen Y."/>
            <person name="Shah S."/>
            <person name="Dougan E. K."/>
            <person name="Thang M."/>
            <person name="Chan C."/>
        </authorList>
    </citation>
    <scope>NUCLEOTIDE SEQUENCE [LARGE SCALE GENOMIC DNA]</scope>
</reference>
<feature type="region of interest" description="Disordered" evidence="2">
    <location>
        <begin position="893"/>
        <end position="949"/>
    </location>
</feature>
<feature type="coiled-coil region" evidence="1">
    <location>
        <begin position="286"/>
        <end position="318"/>
    </location>
</feature>
<reference evidence="3" key="1">
    <citation type="submission" date="2022-10" db="EMBL/GenBank/DDBJ databases">
        <authorList>
            <person name="Chen Y."/>
            <person name="Dougan E. K."/>
            <person name="Chan C."/>
            <person name="Rhodes N."/>
            <person name="Thang M."/>
        </authorList>
    </citation>
    <scope>NUCLEOTIDE SEQUENCE</scope>
</reference>
<dbReference type="EMBL" id="CAMXCT020002674">
    <property type="protein sequence ID" value="CAL1153145.1"/>
    <property type="molecule type" value="Genomic_DNA"/>
</dbReference>
<gene>
    <name evidence="3" type="ORF">C1SCF055_LOCUS25944</name>
</gene>
<sequence length="949" mass="107195">MDDDLSDSSCDASVSPSPEMYVPAAFQATEGKGAGKEVKPATMVLTEGTPDREFGGGWKSEHHQLHFVTMGLDFENGKAVQERPAGQPKLPTQHKWFANVMLKKYGSLERVPTLGFINKTKEDREDEHSLIGALEWHANANQKKCNRPLWDHALEGGANYIIIDCRRLNAINKVTKVPTHPGDGNIGVKELRDNLEAVEKEVKVSSAAGTRTSARRGLGIELHTVDILHAVLQKADLGKPFRMHKWHLGRVDHKDKKCFDGGCTECNVDHKGNVYKIVKSQFSKWIQEEIDRYAKEKKEETEAKKQWLKEDVERLVKSGERKKKSEVTERGRERDRDRERGRRRRRSQGPERATASFARPDKRINAAESAVARSLGRNERLRVCKSLQESGLNEAGINILLSSEYATFGETPGDRVATLVQSLGLEPTAIRDLVGVPKTSLTAVKEEPKEEEKEEGKGDEKKGEKEDEPMKEAPDPFSVFGKAPDTKDAPKADEEEPDYTNDDEDESSDEPTTRQAFNELALMRKVKVNLRLLTMASATVRRGSKSKSKGKTSQWGGTPTRWTDSKTTTVEKEEQSPVPDRELQRKLCECEDGVQESPEKHTNHPMSHMLGWKKYTFEKKDESSEWELTQSNAEANEDDEYEDDAKPQNIVVFLIPEWVALEKLPETAFFTAGIMGAQTSSWFQEGAEKMIVADRLAYGAACDDWTDIDDCRIGKHQNHAALVFVGNFQSSVNHINPEGHDVWHMKELAGNVFRHMDSKYYTHVTAVICRDYDPEVLKELACSWNAKGSHVTYVMPQFNCAADTMLQSDEPHHLGTGDVKVVGSDTKIIAWIKEKDKRKAPVTWEDTVEDPRFMNALKERMRDSAFVCAFPAEEDEARLDELGPLDEVDEIQDGQEVQEHSGQQPRQEMTADELEEAYDLEKQMLEELPLPNMPKSEAERREQSLGKRE</sequence>
<proteinExistence type="predicted"/>
<feature type="region of interest" description="Disordered" evidence="2">
    <location>
        <begin position="441"/>
        <end position="513"/>
    </location>
</feature>
<feature type="compositionally biased region" description="Acidic residues" evidence="2">
    <location>
        <begin position="493"/>
        <end position="509"/>
    </location>
</feature>
<accession>A0A9P1G6P1</accession>
<comment type="caution">
    <text evidence="3">The sequence shown here is derived from an EMBL/GenBank/DDBJ whole genome shotgun (WGS) entry which is preliminary data.</text>
</comment>
<dbReference type="EMBL" id="CAMXCT030002674">
    <property type="protein sequence ID" value="CAL4787082.1"/>
    <property type="molecule type" value="Genomic_DNA"/>
</dbReference>
<protein>
    <submittedName>
        <fullName evidence="3">Uncharacterized protein</fullName>
    </submittedName>
</protein>
<evidence type="ECO:0000313" key="5">
    <source>
        <dbReference type="Proteomes" id="UP001152797"/>
    </source>
</evidence>
<name>A0A9P1G6P1_9DINO</name>
<keyword evidence="5" id="KW-1185">Reference proteome</keyword>
<feature type="region of interest" description="Disordered" evidence="2">
    <location>
        <begin position="318"/>
        <end position="360"/>
    </location>
</feature>
<dbReference type="EMBL" id="CAMXCT010002674">
    <property type="protein sequence ID" value="CAI3999770.1"/>
    <property type="molecule type" value="Genomic_DNA"/>
</dbReference>
<organism evidence="3">
    <name type="scientific">Cladocopium goreaui</name>
    <dbReference type="NCBI Taxonomy" id="2562237"/>
    <lineage>
        <taxon>Eukaryota</taxon>
        <taxon>Sar</taxon>
        <taxon>Alveolata</taxon>
        <taxon>Dinophyceae</taxon>
        <taxon>Suessiales</taxon>
        <taxon>Symbiodiniaceae</taxon>
        <taxon>Cladocopium</taxon>
    </lineage>
</organism>
<keyword evidence="1" id="KW-0175">Coiled coil</keyword>
<feature type="compositionally biased region" description="Basic and acidic residues" evidence="2">
    <location>
        <begin position="318"/>
        <end position="340"/>
    </location>
</feature>
<evidence type="ECO:0000313" key="4">
    <source>
        <dbReference type="EMBL" id="CAL4787082.1"/>
    </source>
</evidence>
<dbReference type="AlphaFoldDB" id="A0A9P1G6P1"/>
<feature type="region of interest" description="Disordered" evidence="2">
    <location>
        <begin position="539"/>
        <end position="584"/>
    </location>
</feature>
<feature type="region of interest" description="Disordered" evidence="2">
    <location>
        <begin position="1"/>
        <end position="22"/>
    </location>
</feature>
<evidence type="ECO:0000256" key="1">
    <source>
        <dbReference type="SAM" id="Coils"/>
    </source>
</evidence>
<feature type="compositionally biased region" description="Basic and acidic residues" evidence="2">
    <location>
        <begin position="569"/>
        <end position="584"/>
    </location>
</feature>
<feature type="compositionally biased region" description="Low complexity" evidence="2">
    <location>
        <begin position="7"/>
        <end position="17"/>
    </location>
</feature>
<evidence type="ECO:0000256" key="2">
    <source>
        <dbReference type="SAM" id="MobiDB-lite"/>
    </source>
</evidence>